<evidence type="ECO:0000313" key="3">
    <source>
        <dbReference type="Proteomes" id="UP000177507"/>
    </source>
</evidence>
<feature type="transmembrane region" description="Helical" evidence="1">
    <location>
        <begin position="16"/>
        <end position="39"/>
    </location>
</feature>
<gene>
    <name evidence="2" type="ORF">A2831_00095</name>
</gene>
<sequence length="150" mass="16094">MFFMKPQNILENSQDGFVALISAIIIGAVLVAITFALGFSSFISRANILDVEFKEKSIGLAEACVDAAIILLQGNSGYVPVAPPGDLIPVGSDSCYVWSVDGVSWPKTIRVQAKYPLVSNKSAYTNLEVVVSTLADEVVVNSWKEILSLP</sequence>
<proteinExistence type="predicted"/>
<keyword evidence="1" id="KW-1133">Transmembrane helix</keyword>
<evidence type="ECO:0000313" key="2">
    <source>
        <dbReference type="EMBL" id="OGN03956.1"/>
    </source>
</evidence>
<keyword evidence="1" id="KW-0812">Transmembrane</keyword>
<protein>
    <recommendedName>
        <fullName evidence="4">Type II secretion system protein GspI C-terminal domain-containing protein</fullName>
    </recommendedName>
</protein>
<evidence type="ECO:0008006" key="4">
    <source>
        <dbReference type="Google" id="ProtNLM"/>
    </source>
</evidence>
<comment type="caution">
    <text evidence="2">The sequence shown here is derived from an EMBL/GenBank/DDBJ whole genome shotgun (WGS) entry which is preliminary data.</text>
</comment>
<accession>A0A1F8EV89</accession>
<dbReference type="AlphaFoldDB" id="A0A1F8EV89"/>
<dbReference type="Proteomes" id="UP000177507">
    <property type="component" value="Unassembled WGS sequence"/>
</dbReference>
<keyword evidence="1" id="KW-0472">Membrane</keyword>
<dbReference type="EMBL" id="MGJI01000027">
    <property type="protein sequence ID" value="OGN03956.1"/>
    <property type="molecule type" value="Genomic_DNA"/>
</dbReference>
<organism evidence="2 3">
    <name type="scientific">Candidatus Yanofskybacteria bacterium RIFCSPHIGHO2_01_FULL_44_17</name>
    <dbReference type="NCBI Taxonomy" id="1802668"/>
    <lineage>
        <taxon>Bacteria</taxon>
        <taxon>Candidatus Yanofskyibacteriota</taxon>
    </lineage>
</organism>
<evidence type="ECO:0000256" key="1">
    <source>
        <dbReference type="SAM" id="Phobius"/>
    </source>
</evidence>
<name>A0A1F8EV89_9BACT</name>
<dbReference type="STRING" id="1802668.A2831_00095"/>
<reference evidence="2 3" key="1">
    <citation type="journal article" date="2016" name="Nat. Commun.">
        <title>Thousands of microbial genomes shed light on interconnected biogeochemical processes in an aquifer system.</title>
        <authorList>
            <person name="Anantharaman K."/>
            <person name="Brown C.T."/>
            <person name="Hug L.A."/>
            <person name="Sharon I."/>
            <person name="Castelle C.J."/>
            <person name="Probst A.J."/>
            <person name="Thomas B.C."/>
            <person name="Singh A."/>
            <person name="Wilkins M.J."/>
            <person name="Karaoz U."/>
            <person name="Brodie E.L."/>
            <person name="Williams K.H."/>
            <person name="Hubbard S.S."/>
            <person name="Banfield J.F."/>
        </authorList>
    </citation>
    <scope>NUCLEOTIDE SEQUENCE [LARGE SCALE GENOMIC DNA]</scope>
</reference>